<dbReference type="AlphaFoldDB" id="A0A9Q8WNE6"/>
<name>A0A9Q8WNE6_9PEZI</name>
<dbReference type="RefSeq" id="XP_049150873.1">
    <property type="nucleotide sequence ID" value="XM_049293727.1"/>
</dbReference>
<evidence type="ECO:0000313" key="1">
    <source>
        <dbReference type="EMBL" id="UQC89272.1"/>
    </source>
</evidence>
<sequence length="367" mass="42098">MRQYANAQDWRWLSCFPEIGAGATDKFWALGGPKDSGYREDRGGSNNNGSLVLKWINNENSSFQPYNRTCVASLYLRFPLHHPRDTALSFPEEKFPEEKFPRKIHQAIRNAWFMSGHADSSHDNTSVCQVPMNDSNRVSRNETGFYLIPDGSLVTIKSYRFQLRVYRYSCPSDRIFSRAWVGENATPLTPDILGCYARRPSRSTGKLQITHTDESHFQRTITKYFHSKVTRKQAGSCTFNSTAQYYLIAVQLKQDVKDHALGIFLFTQPVCHISPIPTLVQQLATLRPALKIVHLFHRLPRRMTCPGELMKVWLCLGVGHQDHRYQPEDHKMSSHSSAATTPEWMITYTALMNIWTPSMARFDLTTS</sequence>
<reference evidence="1" key="1">
    <citation type="journal article" date="2021" name="Mol. Plant Microbe Interact.">
        <title>Complete Genome Sequence of the Plant-Pathogenic Fungus Colletotrichum lupini.</title>
        <authorList>
            <person name="Baroncelli R."/>
            <person name="Pensec F."/>
            <person name="Da Lio D."/>
            <person name="Boufleur T."/>
            <person name="Vicente I."/>
            <person name="Sarrocco S."/>
            <person name="Picot A."/>
            <person name="Baraldi E."/>
            <person name="Sukno S."/>
            <person name="Thon M."/>
            <person name="Le Floch G."/>
        </authorList>
    </citation>
    <scope>NUCLEOTIDE SEQUENCE</scope>
    <source>
        <strain evidence="1">IMI 504893</strain>
    </source>
</reference>
<organism evidence="1 2">
    <name type="scientific">Colletotrichum lupini</name>
    <dbReference type="NCBI Taxonomy" id="145971"/>
    <lineage>
        <taxon>Eukaryota</taxon>
        <taxon>Fungi</taxon>
        <taxon>Dikarya</taxon>
        <taxon>Ascomycota</taxon>
        <taxon>Pezizomycotina</taxon>
        <taxon>Sordariomycetes</taxon>
        <taxon>Hypocreomycetidae</taxon>
        <taxon>Glomerellales</taxon>
        <taxon>Glomerellaceae</taxon>
        <taxon>Colletotrichum</taxon>
        <taxon>Colletotrichum acutatum species complex</taxon>
    </lineage>
</organism>
<gene>
    <name evidence="1" type="ORF">CLUP02_14801</name>
</gene>
<dbReference type="KEGG" id="clup:CLUP02_14801"/>
<protein>
    <submittedName>
        <fullName evidence="1">Uncharacterized protein</fullName>
    </submittedName>
</protein>
<dbReference type="GeneID" id="73348737"/>
<proteinExistence type="predicted"/>
<evidence type="ECO:0000313" key="2">
    <source>
        <dbReference type="Proteomes" id="UP000830671"/>
    </source>
</evidence>
<dbReference type="EMBL" id="CP019480">
    <property type="protein sequence ID" value="UQC89272.1"/>
    <property type="molecule type" value="Genomic_DNA"/>
</dbReference>
<dbReference type="Proteomes" id="UP000830671">
    <property type="component" value="Chromosome 8"/>
</dbReference>
<accession>A0A9Q8WNE6</accession>
<keyword evidence="2" id="KW-1185">Reference proteome</keyword>